<dbReference type="SUPFAM" id="SSF57567">
    <property type="entry name" value="Serine protease inhibitors"/>
    <property type="match status" value="2"/>
</dbReference>
<dbReference type="GO" id="GO:0030414">
    <property type="term" value="F:peptidase inhibitor activity"/>
    <property type="evidence" value="ECO:0007669"/>
    <property type="project" value="UniProtKB-KW"/>
</dbReference>
<evidence type="ECO:0000313" key="5">
    <source>
        <dbReference type="EnsemblMetazoa" id="ADIR006402-PA"/>
    </source>
</evidence>
<feature type="domain" description="TIL" evidence="4">
    <location>
        <begin position="33"/>
        <end position="88"/>
    </location>
</feature>
<dbReference type="EnsemblMetazoa" id="ADIR006402-RA">
    <property type="protein sequence ID" value="ADIR006402-PA"/>
    <property type="gene ID" value="ADIR006402"/>
</dbReference>
<sequence>MKPTVLLLTLLAAAAQQTSETDAPYPCLERRACAPGETFVCCGTCDEPTCSKPQPKNNCVNVCIAGCFCKPGYIRRVIGGPCILANGCPKTKPKPKPVANKTHLDRGVKLRPCRHSCGKQKKGTRRFAHASGQQKHHQAEAPGMNWTIVALVAAGCCALGAAQTDAPTQTTTTATPSTAFKGFVPVASGAKCPVTTCGRNEMLRTCGLCYENTCNSQSVEICKRVCYCGCYCKTGYVRVTQTGPCILPKQCPKEEIEY</sequence>
<feature type="signal peptide" evidence="3">
    <location>
        <begin position="1"/>
        <end position="15"/>
    </location>
</feature>
<dbReference type="PANTHER" id="PTHR23259">
    <property type="entry name" value="RIDDLE"/>
    <property type="match status" value="1"/>
</dbReference>
<keyword evidence="6" id="KW-1185">Reference proteome</keyword>
<dbReference type="Gene3D" id="2.10.25.10">
    <property type="entry name" value="Laminin"/>
    <property type="match status" value="2"/>
</dbReference>
<keyword evidence="3" id="KW-0732">Signal</keyword>
<dbReference type="STRING" id="7168.A0A182NFI0"/>
<dbReference type="Pfam" id="PF01826">
    <property type="entry name" value="TIL"/>
    <property type="match status" value="1"/>
</dbReference>
<name>A0A182NFI0_9DIPT</name>
<dbReference type="InterPro" id="IPR002919">
    <property type="entry name" value="TIL_dom"/>
</dbReference>
<organism evidence="5 6">
    <name type="scientific">Anopheles dirus</name>
    <dbReference type="NCBI Taxonomy" id="7168"/>
    <lineage>
        <taxon>Eukaryota</taxon>
        <taxon>Metazoa</taxon>
        <taxon>Ecdysozoa</taxon>
        <taxon>Arthropoda</taxon>
        <taxon>Hexapoda</taxon>
        <taxon>Insecta</taxon>
        <taxon>Pterygota</taxon>
        <taxon>Neoptera</taxon>
        <taxon>Endopterygota</taxon>
        <taxon>Diptera</taxon>
        <taxon>Nematocera</taxon>
        <taxon>Culicoidea</taxon>
        <taxon>Culicidae</taxon>
        <taxon>Anophelinae</taxon>
        <taxon>Anopheles</taxon>
    </lineage>
</organism>
<evidence type="ECO:0000259" key="4">
    <source>
        <dbReference type="Pfam" id="PF01826"/>
    </source>
</evidence>
<dbReference type="AlphaFoldDB" id="A0A182NFI0"/>
<dbReference type="PANTHER" id="PTHR23259:SF69">
    <property type="entry name" value="GEO11767P1-RELATED"/>
    <property type="match status" value="1"/>
</dbReference>
<proteinExistence type="predicted"/>
<evidence type="ECO:0000256" key="1">
    <source>
        <dbReference type="ARBA" id="ARBA00022690"/>
    </source>
</evidence>
<dbReference type="InterPro" id="IPR036084">
    <property type="entry name" value="Ser_inhib-like_sf"/>
</dbReference>
<evidence type="ECO:0000256" key="2">
    <source>
        <dbReference type="ARBA" id="ARBA00023157"/>
    </source>
</evidence>
<reference evidence="5" key="2">
    <citation type="submission" date="2020-05" db="UniProtKB">
        <authorList>
            <consortium name="EnsemblMetazoa"/>
        </authorList>
    </citation>
    <scope>IDENTIFICATION</scope>
    <source>
        <strain evidence="5">WRAIR2</strain>
    </source>
</reference>
<evidence type="ECO:0000256" key="3">
    <source>
        <dbReference type="SAM" id="SignalP"/>
    </source>
</evidence>
<keyword evidence="1" id="KW-0646">Protease inhibitor</keyword>
<reference evidence="6" key="1">
    <citation type="submission" date="2013-03" db="EMBL/GenBank/DDBJ databases">
        <title>The Genome Sequence of Anopheles dirus WRAIR2.</title>
        <authorList>
            <consortium name="The Broad Institute Genomics Platform"/>
            <person name="Neafsey D.E."/>
            <person name="Walton C."/>
            <person name="Walker B."/>
            <person name="Young S.K."/>
            <person name="Zeng Q."/>
            <person name="Gargeya S."/>
            <person name="Fitzgerald M."/>
            <person name="Haas B."/>
            <person name="Abouelleil A."/>
            <person name="Allen A.W."/>
            <person name="Alvarado L."/>
            <person name="Arachchi H.M."/>
            <person name="Berlin A.M."/>
            <person name="Chapman S.B."/>
            <person name="Gainer-Dewar J."/>
            <person name="Goldberg J."/>
            <person name="Griggs A."/>
            <person name="Gujja S."/>
            <person name="Hansen M."/>
            <person name="Howarth C."/>
            <person name="Imamovic A."/>
            <person name="Ireland A."/>
            <person name="Larimer J."/>
            <person name="McCowan C."/>
            <person name="Murphy C."/>
            <person name="Pearson M."/>
            <person name="Poon T.W."/>
            <person name="Priest M."/>
            <person name="Roberts A."/>
            <person name="Saif S."/>
            <person name="Shea T."/>
            <person name="Sisk P."/>
            <person name="Sykes S."/>
            <person name="Wortman J."/>
            <person name="Nusbaum C."/>
            <person name="Birren B."/>
        </authorList>
    </citation>
    <scope>NUCLEOTIDE SEQUENCE [LARGE SCALE GENOMIC DNA]</scope>
    <source>
        <strain evidence="6">WRAIR2</strain>
    </source>
</reference>
<dbReference type="Proteomes" id="UP000075884">
    <property type="component" value="Unassembled WGS sequence"/>
</dbReference>
<evidence type="ECO:0000313" key="6">
    <source>
        <dbReference type="Proteomes" id="UP000075884"/>
    </source>
</evidence>
<feature type="chain" id="PRO_5013334675" evidence="3">
    <location>
        <begin position="16"/>
        <end position="258"/>
    </location>
</feature>
<dbReference type="VEuPathDB" id="VectorBase:ADIR006402"/>
<dbReference type="InterPro" id="IPR051368">
    <property type="entry name" value="SerProtInhib-TIL_Domain"/>
</dbReference>
<protein>
    <submittedName>
        <fullName evidence="5">TIL domain-containing protein</fullName>
    </submittedName>
</protein>
<keyword evidence="2" id="KW-1015">Disulfide bond</keyword>
<dbReference type="CDD" id="cd19941">
    <property type="entry name" value="TIL"/>
    <property type="match status" value="2"/>
</dbReference>
<accession>A0A182NFI0</accession>